<evidence type="ECO:0000313" key="2">
    <source>
        <dbReference type="EMBL" id="KAK7604609.1"/>
    </source>
</evidence>
<dbReference type="PANTHER" id="PTHR44216:SF3">
    <property type="entry name" value="PROTEIN O-MANNOSYL-TRANSFERASE TMTC2"/>
    <property type="match status" value="1"/>
</dbReference>
<organism evidence="2 3">
    <name type="scientific">Parthenolecanium corni</name>
    <dbReference type="NCBI Taxonomy" id="536013"/>
    <lineage>
        <taxon>Eukaryota</taxon>
        <taxon>Metazoa</taxon>
        <taxon>Ecdysozoa</taxon>
        <taxon>Arthropoda</taxon>
        <taxon>Hexapoda</taxon>
        <taxon>Insecta</taxon>
        <taxon>Pterygota</taxon>
        <taxon>Neoptera</taxon>
        <taxon>Paraneoptera</taxon>
        <taxon>Hemiptera</taxon>
        <taxon>Sternorrhyncha</taxon>
        <taxon>Coccoidea</taxon>
        <taxon>Coccidae</taxon>
        <taxon>Parthenolecanium</taxon>
    </lineage>
</organism>
<sequence length="141" mass="15850">MLLVVNELSCEGAQRKNYKRDNVGCGRSLCLVTVPMIIANIFTDSQKFTIPKRIKSWLNNWLFELHQFWYHLGNVLLHAICSGLFTRIALAIVGLQMRFAALAGVLFASHPIHTEAVAGIVGRADVLACLFFILSFLTYHE</sequence>
<dbReference type="GO" id="GO:0035269">
    <property type="term" value="P:protein O-linked glycosylation via mannose"/>
    <property type="evidence" value="ECO:0007669"/>
    <property type="project" value="TreeGrafter"/>
</dbReference>
<dbReference type="PANTHER" id="PTHR44216">
    <property type="entry name" value="PROTEIN O-MANNOSYL-TRANSFERASE TMTC2"/>
    <property type="match status" value="1"/>
</dbReference>
<reference evidence="2 3" key="1">
    <citation type="submission" date="2024-03" db="EMBL/GenBank/DDBJ databases">
        <title>Adaptation during the transition from Ophiocordyceps entomopathogen to insect associate is accompanied by gene loss and intensified selection.</title>
        <authorList>
            <person name="Ward C.M."/>
            <person name="Onetto C.A."/>
            <person name="Borneman A.R."/>
        </authorList>
    </citation>
    <scope>NUCLEOTIDE SEQUENCE [LARGE SCALE GENOMIC DNA]</scope>
    <source>
        <strain evidence="2">AWRI1</strain>
        <tissue evidence="2">Single Adult Female</tissue>
    </source>
</reference>
<evidence type="ECO:0000256" key="1">
    <source>
        <dbReference type="SAM" id="Phobius"/>
    </source>
</evidence>
<keyword evidence="1" id="KW-0812">Transmembrane</keyword>
<dbReference type="EMBL" id="JBBCAQ010000003">
    <property type="protein sequence ID" value="KAK7604609.1"/>
    <property type="molecule type" value="Genomic_DNA"/>
</dbReference>
<dbReference type="Proteomes" id="UP001367676">
    <property type="component" value="Unassembled WGS sequence"/>
</dbReference>
<feature type="transmembrane region" description="Helical" evidence="1">
    <location>
        <begin position="24"/>
        <end position="43"/>
    </location>
</feature>
<protein>
    <submittedName>
        <fullName evidence="2">Uncharacterized protein</fullName>
    </submittedName>
</protein>
<dbReference type="InterPro" id="IPR052384">
    <property type="entry name" value="TMTC_O-mannosyltransferase"/>
</dbReference>
<accession>A0AAN9YAT7</accession>
<feature type="transmembrane region" description="Helical" evidence="1">
    <location>
        <begin position="116"/>
        <end position="139"/>
    </location>
</feature>
<dbReference type="GO" id="GO:0005789">
    <property type="term" value="C:endoplasmic reticulum membrane"/>
    <property type="evidence" value="ECO:0007669"/>
    <property type="project" value="TreeGrafter"/>
</dbReference>
<gene>
    <name evidence="2" type="ORF">V9T40_005795</name>
</gene>
<evidence type="ECO:0000313" key="3">
    <source>
        <dbReference type="Proteomes" id="UP001367676"/>
    </source>
</evidence>
<comment type="caution">
    <text evidence="2">The sequence shown here is derived from an EMBL/GenBank/DDBJ whole genome shotgun (WGS) entry which is preliminary data.</text>
</comment>
<keyword evidence="1" id="KW-0472">Membrane</keyword>
<name>A0AAN9YAT7_9HEMI</name>
<proteinExistence type="predicted"/>
<feature type="transmembrane region" description="Helical" evidence="1">
    <location>
        <begin position="68"/>
        <end position="95"/>
    </location>
</feature>
<keyword evidence="1" id="KW-1133">Transmembrane helix</keyword>
<keyword evidence="3" id="KW-1185">Reference proteome</keyword>
<dbReference type="AlphaFoldDB" id="A0AAN9YAT7"/>
<dbReference type="GO" id="GO:0000030">
    <property type="term" value="F:mannosyltransferase activity"/>
    <property type="evidence" value="ECO:0007669"/>
    <property type="project" value="TreeGrafter"/>
</dbReference>